<dbReference type="STRING" id="314230.DSM3645_21402"/>
<dbReference type="EC" id="2.4.1.-" evidence="1"/>
<evidence type="ECO:0000313" key="1">
    <source>
        <dbReference type="EMBL" id="EAQ81170.1"/>
    </source>
</evidence>
<name>A3ZR74_9BACT</name>
<keyword evidence="1" id="KW-0328">Glycosyltransferase</keyword>
<dbReference type="AlphaFoldDB" id="A3ZR74"/>
<dbReference type="Proteomes" id="UP000004358">
    <property type="component" value="Unassembled WGS sequence"/>
</dbReference>
<keyword evidence="1" id="KW-0808">Transferase</keyword>
<reference evidence="1 2" key="1">
    <citation type="submission" date="2006-02" db="EMBL/GenBank/DDBJ databases">
        <authorList>
            <person name="Amann R."/>
            <person name="Ferriera S."/>
            <person name="Johnson J."/>
            <person name="Kravitz S."/>
            <person name="Halpern A."/>
            <person name="Remington K."/>
            <person name="Beeson K."/>
            <person name="Tran B."/>
            <person name="Rogers Y.-H."/>
            <person name="Friedman R."/>
            <person name="Venter J.C."/>
        </authorList>
    </citation>
    <scope>NUCLEOTIDE SEQUENCE [LARGE SCALE GENOMIC DNA]</scope>
    <source>
        <strain evidence="1 2">DSM 3645</strain>
    </source>
</reference>
<proteinExistence type="predicted"/>
<gene>
    <name evidence="1" type="ORF">DSM3645_21402</name>
</gene>
<dbReference type="OrthoDB" id="9831733at2"/>
<evidence type="ECO:0000313" key="2">
    <source>
        <dbReference type="Proteomes" id="UP000004358"/>
    </source>
</evidence>
<comment type="caution">
    <text evidence="1">The sequence shown here is derived from an EMBL/GenBank/DDBJ whole genome shotgun (WGS) entry which is preliminary data.</text>
</comment>
<sequence length="136" mass="15714">MSTVIEPQSLADAQVVLARRALLRYVVANGVDDPEQAVQTTHELVEAALHQISDDVVGRDRTRSIIYFGVQAYLKRPESRFHDLERLFAVPNEATAPMRLQDLHEPPIVVRPEFYVAAWRRTQDVFRQFAYSMRMF</sequence>
<dbReference type="HOGENOM" id="CLU_1871405_0_0_0"/>
<accession>A3ZR74</accession>
<organism evidence="1 2">
    <name type="scientific">Blastopirellula marina DSM 3645</name>
    <dbReference type="NCBI Taxonomy" id="314230"/>
    <lineage>
        <taxon>Bacteria</taxon>
        <taxon>Pseudomonadati</taxon>
        <taxon>Planctomycetota</taxon>
        <taxon>Planctomycetia</taxon>
        <taxon>Pirellulales</taxon>
        <taxon>Pirellulaceae</taxon>
        <taxon>Blastopirellula</taxon>
    </lineage>
</organism>
<dbReference type="GO" id="GO:0016757">
    <property type="term" value="F:glycosyltransferase activity"/>
    <property type="evidence" value="ECO:0007669"/>
    <property type="project" value="UniProtKB-KW"/>
</dbReference>
<dbReference type="EMBL" id="AANZ01000006">
    <property type="protein sequence ID" value="EAQ81170.1"/>
    <property type="molecule type" value="Genomic_DNA"/>
</dbReference>
<protein>
    <submittedName>
        <fullName evidence="1">Glucosyltransferase MdoH</fullName>
        <ecNumber evidence="1">2.4.1.-</ecNumber>
    </submittedName>
</protein>
<dbReference type="RefSeq" id="WP_002652180.1">
    <property type="nucleotide sequence ID" value="NZ_CH672376.1"/>
</dbReference>